<feature type="domain" description="ATPase AAA-type core" evidence="1">
    <location>
        <begin position="25"/>
        <end position="314"/>
    </location>
</feature>
<sequence length="593" mass="68439">MIDKIQINSYRSIIGMNLDISSDLITTICGVNNVGKTNILRAIDLFFRADVEAFRPEDDVPHHIQEGSRGGNYKVDIKVTFKDKSGTVVISQKYIPKSPTKDAFLQIDGHRISDKKAKTILTIEECRDIIFKYRVFFIEANRTDLNLLVQDIFIDEILPDIDKRRSRQTQSLQELNTFIDSSKKILKSIENDVTENIKHFTLNVEGISSQQWEAKVAFPEFLRLRQAITRLVSLTVNDANDKDLEFKGSGVQKIILLAIMRYLSTKSDYPILWLLDEPEAFLQPALQKEVFKQLGQLCAHFPIIVTTHSPHFVDINRLEHTHLVTARYEPKTFTRKSTRKYIATFTEISGKQGYDKIKAIKDQLGIERNDSWMLTPFNIIVEGEDDKNYLECIYNRLGISIPNILIAGSSSKIKGYVQFLHEFTKDSGILPIVVCLLDHDPSGKLGYNEINPAKYKNMHLYRQYVVRENNTKQGNLNYEFEDVFPSSLILEAINAFLKKRGYLKLTSKSLNHRYSPANNDKPILDWIRDLVTQRNPTQPRLNLQDDGVKKFINAFICNRINKMTEEEFHLFYDANKGLQEMMKVLQPEAYKQL</sequence>
<dbReference type="Gene3D" id="3.40.50.300">
    <property type="entry name" value="P-loop containing nucleotide triphosphate hydrolases"/>
    <property type="match status" value="1"/>
</dbReference>
<gene>
    <name evidence="2" type="ORF">ACFOSB_11055</name>
</gene>
<keyword evidence="2" id="KW-0378">Hydrolase</keyword>
<dbReference type="SUPFAM" id="SSF52540">
    <property type="entry name" value="P-loop containing nucleoside triphosphate hydrolases"/>
    <property type="match status" value="1"/>
</dbReference>
<dbReference type="InterPro" id="IPR003959">
    <property type="entry name" value="ATPase_AAA_core"/>
</dbReference>
<organism evidence="2 3">
    <name type="scientific">Deinococcus rufus</name>
    <dbReference type="NCBI Taxonomy" id="2136097"/>
    <lineage>
        <taxon>Bacteria</taxon>
        <taxon>Thermotogati</taxon>
        <taxon>Deinococcota</taxon>
        <taxon>Deinococci</taxon>
        <taxon>Deinococcales</taxon>
        <taxon>Deinococcaceae</taxon>
        <taxon>Deinococcus</taxon>
    </lineage>
</organism>
<evidence type="ECO:0000259" key="1">
    <source>
        <dbReference type="Pfam" id="PF13304"/>
    </source>
</evidence>
<name>A0ABV7ZBC2_9DEIO</name>
<proteinExistence type="predicted"/>
<keyword evidence="2" id="KW-0540">Nuclease</keyword>
<dbReference type="InterPro" id="IPR027417">
    <property type="entry name" value="P-loop_NTPase"/>
</dbReference>
<dbReference type="RefSeq" id="WP_380101906.1">
    <property type="nucleotide sequence ID" value="NZ_JBHRZG010000011.1"/>
</dbReference>
<dbReference type="EMBL" id="JBHRZG010000011">
    <property type="protein sequence ID" value="MFC3833394.1"/>
    <property type="molecule type" value="Genomic_DNA"/>
</dbReference>
<dbReference type="PANTHER" id="PTHR43581">
    <property type="entry name" value="ATP/GTP PHOSPHATASE"/>
    <property type="match status" value="1"/>
</dbReference>
<dbReference type="InterPro" id="IPR051396">
    <property type="entry name" value="Bact_Antivir_Def_Nuclease"/>
</dbReference>
<evidence type="ECO:0000313" key="3">
    <source>
        <dbReference type="Proteomes" id="UP001595803"/>
    </source>
</evidence>
<evidence type="ECO:0000313" key="2">
    <source>
        <dbReference type="EMBL" id="MFC3833394.1"/>
    </source>
</evidence>
<reference evidence="3" key="1">
    <citation type="journal article" date="2019" name="Int. J. Syst. Evol. Microbiol.">
        <title>The Global Catalogue of Microorganisms (GCM) 10K type strain sequencing project: providing services to taxonomists for standard genome sequencing and annotation.</title>
        <authorList>
            <consortium name="The Broad Institute Genomics Platform"/>
            <consortium name="The Broad Institute Genome Sequencing Center for Infectious Disease"/>
            <person name="Wu L."/>
            <person name="Ma J."/>
        </authorList>
    </citation>
    <scope>NUCLEOTIDE SEQUENCE [LARGE SCALE GENOMIC DNA]</scope>
    <source>
        <strain evidence="3">CCTCC AB 2017081</strain>
    </source>
</reference>
<protein>
    <submittedName>
        <fullName evidence="2">ATP-dependent endonuclease</fullName>
    </submittedName>
</protein>
<dbReference type="Pfam" id="PF13304">
    <property type="entry name" value="AAA_21"/>
    <property type="match status" value="1"/>
</dbReference>
<dbReference type="GO" id="GO:0004519">
    <property type="term" value="F:endonuclease activity"/>
    <property type="evidence" value="ECO:0007669"/>
    <property type="project" value="UniProtKB-KW"/>
</dbReference>
<keyword evidence="3" id="KW-1185">Reference proteome</keyword>
<dbReference type="Proteomes" id="UP001595803">
    <property type="component" value="Unassembled WGS sequence"/>
</dbReference>
<keyword evidence="2" id="KW-0255">Endonuclease</keyword>
<accession>A0ABV7ZBC2</accession>
<comment type="caution">
    <text evidence="2">The sequence shown here is derived from an EMBL/GenBank/DDBJ whole genome shotgun (WGS) entry which is preliminary data.</text>
</comment>
<dbReference type="PANTHER" id="PTHR43581:SF4">
    <property type="entry name" value="ATP_GTP PHOSPHATASE"/>
    <property type="match status" value="1"/>
</dbReference>